<evidence type="ECO:0000313" key="3">
    <source>
        <dbReference type="Proteomes" id="UP000308000"/>
    </source>
</evidence>
<reference evidence="2 3" key="1">
    <citation type="submission" date="2019-04" db="EMBL/GenBank/DDBJ databases">
        <title>Deinococcus metalilatus MA1002 mutant No.5.</title>
        <authorList>
            <person name="Park W."/>
            <person name="Park C."/>
        </authorList>
    </citation>
    <scope>NUCLEOTIDE SEQUENCE [LARGE SCALE GENOMIC DNA]</scope>
    <source>
        <strain evidence="2 3">MA1002-m5</strain>
    </source>
</reference>
<sequence>MADTAGGRAPRARAPGRAVRHTLSLLALVLAVIAGSSLFRFKLGTLPTLALTTVLGLISVFINGLQTIPSLM</sequence>
<dbReference type="AlphaFoldDB" id="A0AAJ5K6X8"/>
<keyword evidence="1" id="KW-0472">Membrane</keyword>
<dbReference type="EMBL" id="VBRC01000001">
    <property type="protein sequence ID" value="TLK32276.1"/>
    <property type="molecule type" value="Genomic_DNA"/>
</dbReference>
<gene>
    <name evidence="2" type="ORF">FCS05_02205</name>
</gene>
<feature type="transmembrane region" description="Helical" evidence="1">
    <location>
        <begin position="45"/>
        <end position="65"/>
    </location>
</feature>
<feature type="transmembrane region" description="Helical" evidence="1">
    <location>
        <begin position="21"/>
        <end position="39"/>
    </location>
</feature>
<keyword evidence="1" id="KW-0812">Transmembrane</keyword>
<accession>A0AAJ5K6X8</accession>
<protein>
    <submittedName>
        <fullName evidence="2">Uncharacterized protein</fullName>
    </submittedName>
</protein>
<dbReference type="Proteomes" id="UP000308000">
    <property type="component" value="Unassembled WGS sequence"/>
</dbReference>
<organism evidence="2 3">
    <name type="scientific">Deinococcus metallilatus</name>
    <dbReference type="NCBI Taxonomy" id="1211322"/>
    <lineage>
        <taxon>Bacteria</taxon>
        <taxon>Thermotogati</taxon>
        <taxon>Deinococcota</taxon>
        <taxon>Deinococci</taxon>
        <taxon>Deinococcales</taxon>
        <taxon>Deinococcaceae</taxon>
        <taxon>Deinococcus</taxon>
    </lineage>
</organism>
<evidence type="ECO:0000313" key="2">
    <source>
        <dbReference type="EMBL" id="TLK32276.1"/>
    </source>
</evidence>
<proteinExistence type="predicted"/>
<evidence type="ECO:0000256" key="1">
    <source>
        <dbReference type="SAM" id="Phobius"/>
    </source>
</evidence>
<keyword evidence="1" id="KW-1133">Transmembrane helix</keyword>
<name>A0AAJ5K6X8_9DEIO</name>
<comment type="caution">
    <text evidence="2">The sequence shown here is derived from an EMBL/GenBank/DDBJ whole genome shotgun (WGS) entry which is preliminary data.</text>
</comment>